<accession>A0A0L0T125</accession>
<dbReference type="AlphaFoldDB" id="A0A0L0T125"/>
<evidence type="ECO:0000313" key="2">
    <source>
        <dbReference type="Proteomes" id="UP000054350"/>
    </source>
</evidence>
<evidence type="ECO:0000313" key="1">
    <source>
        <dbReference type="EMBL" id="KNE68360.1"/>
    </source>
</evidence>
<dbReference type="VEuPathDB" id="FungiDB:AMAG_13018"/>
<gene>
    <name evidence="1" type="ORF">AMAG_13018</name>
</gene>
<sequence length="173" mass="18336">MSRYYCLAAGVTLVPRSNPTCSDDADNSSAVSANPKFSKGYYPLAAGSASIALKKITGNVTTQTSDLIVVTSLCPELKSKVVTAVGKVRMRAAAAACQVQRRVLAPVTSANMNEVFKVVRESPDVNLTVFDAVMISSWIGDSYAGIDLELVVSMFGATVSMLVFQGYPLCIKP</sequence>
<reference evidence="1 2" key="1">
    <citation type="submission" date="2009-11" db="EMBL/GenBank/DDBJ databases">
        <title>Annotation of Allomyces macrogynus ATCC 38327.</title>
        <authorList>
            <consortium name="The Broad Institute Genome Sequencing Platform"/>
            <person name="Russ C."/>
            <person name="Cuomo C."/>
            <person name="Burger G."/>
            <person name="Gray M.W."/>
            <person name="Holland P.W.H."/>
            <person name="King N."/>
            <person name="Lang F.B.F."/>
            <person name="Roger A.J."/>
            <person name="Ruiz-Trillo I."/>
            <person name="Young S.K."/>
            <person name="Zeng Q."/>
            <person name="Gargeya S."/>
            <person name="Fitzgerald M."/>
            <person name="Haas B."/>
            <person name="Abouelleil A."/>
            <person name="Alvarado L."/>
            <person name="Arachchi H.M."/>
            <person name="Berlin A."/>
            <person name="Chapman S.B."/>
            <person name="Gearin G."/>
            <person name="Goldberg J."/>
            <person name="Griggs A."/>
            <person name="Gujja S."/>
            <person name="Hansen M."/>
            <person name="Heiman D."/>
            <person name="Howarth C."/>
            <person name="Larimer J."/>
            <person name="Lui A."/>
            <person name="MacDonald P.J.P."/>
            <person name="McCowen C."/>
            <person name="Montmayeur A."/>
            <person name="Murphy C."/>
            <person name="Neiman D."/>
            <person name="Pearson M."/>
            <person name="Priest M."/>
            <person name="Roberts A."/>
            <person name="Saif S."/>
            <person name="Shea T."/>
            <person name="Sisk P."/>
            <person name="Stolte C."/>
            <person name="Sykes S."/>
            <person name="Wortman J."/>
            <person name="Nusbaum C."/>
            <person name="Birren B."/>
        </authorList>
    </citation>
    <scope>NUCLEOTIDE SEQUENCE [LARGE SCALE GENOMIC DNA]</scope>
    <source>
        <strain evidence="1 2">ATCC 38327</strain>
    </source>
</reference>
<protein>
    <submittedName>
        <fullName evidence="1">Uncharacterized protein</fullName>
    </submittedName>
</protein>
<dbReference type="Proteomes" id="UP000054350">
    <property type="component" value="Unassembled WGS sequence"/>
</dbReference>
<reference evidence="2" key="2">
    <citation type="submission" date="2009-11" db="EMBL/GenBank/DDBJ databases">
        <title>The Genome Sequence of Allomyces macrogynus strain ATCC 38327.</title>
        <authorList>
            <consortium name="The Broad Institute Genome Sequencing Platform"/>
            <person name="Russ C."/>
            <person name="Cuomo C."/>
            <person name="Shea T."/>
            <person name="Young S.K."/>
            <person name="Zeng Q."/>
            <person name="Koehrsen M."/>
            <person name="Haas B."/>
            <person name="Borodovsky M."/>
            <person name="Guigo R."/>
            <person name="Alvarado L."/>
            <person name="Berlin A."/>
            <person name="Borenstein D."/>
            <person name="Chen Z."/>
            <person name="Engels R."/>
            <person name="Freedman E."/>
            <person name="Gellesch M."/>
            <person name="Goldberg J."/>
            <person name="Griggs A."/>
            <person name="Gujja S."/>
            <person name="Heiman D."/>
            <person name="Hepburn T."/>
            <person name="Howarth C."/>
            <person name="Jen D."/>
            <person name="Larson L."/>
            <person name="Lewis B."/>
            <person name="Mehta T."/>
            <person name="Park D."/>
            <person name="Pearson M."/>
            <person name="Roberts A."/>
            <person name="Saif S."/>
            <person name="Shenoy N."/>
            <person name="Sisk P."/>
            <person name="Stolte C."/>
            <person name="Sykes S."/>
            <person name="Walk T."/>
            <person name="White J."/>
            <person name="Yandava C."/>
            <person name="Burger G."/>
            <person name="Gray M.W."/>
            <person name="Holland P.W.H."/>
            <person name="King N."/>
            <person name="Lang F.B.F."/>
            <person name="Roger A.J."/>
            <person name="Ruiz-Trillo I."/>
            <person name="Lander E."/>
            <person name="Nusbaum C."/>
        </authorList>
    </citation>
    <scope>NUCLEOTIDE SEQUENCE [LARGE SCALE GENOMIC DNA]</scope>
    <source>
        <strain evidence="2">ATCC 38327</strain>
    </source>
</reference>
<keyword evidence="2" id="KW-1185">Reference proteome</keyword>
<proteinExistence type="predicted"/>
<dbReference type="EMBL" id="GG745356">
    <property type="protein sequence ID" value="KNE68360.1"/>
    <property type="molecule type" value="Genomic_DNA"/>
</dbReference>
<name>A0A0L0T125_ALLM3</name>
<organism evidence="1 2">
    <name type="scientific">Allomyces macrogynus (strain ATCC 38327)</name>
    <name type="common">Allomyces javanicus var. macrogynus</name>
    <dbReference type="NCBI Taxonomy" id="578462"/>
    <lineage>
        <taxon>Eukaryota</taxon>
        <taxon>Fungi</taxon>
        <taxon>Fungi incertae sedis</taxon>
        <taxon>Blastocladiomycota</taxon>
        <taxon>Blastocladiomycetes</taxon>
        <taxon>Blastocladiales</taxon>
        <taxon>Blastocladiaceae</taxon>
        <taxon>Allomyces</taxon>
    </lineage>
</organism>